<dbReference type="PANTHER" id="PTHR12526">
    <property type="entry name" value="GLYCOSYLTRANSFERASE"/>
    <property type="match status" value="1"/>
</dbReference>
<dbReference type="EMBL" id="JBHSNO010000005">
    <property type="protein sequence ID" value="MFC5589107.1"/>
    <property type="molecule type" value="Genomic_DNA"/>
</dbReference>
<feature type="domain" description="Glycosyltransferase subfamily 4-like N-terminal" evidence="1">
    <location>
        <begin position="19"/>
        <end position="206"/>
    </location>
</feature>
<sequence length="427" mass="49601">MNIWIFNHYAKTPLQSAGTRHYELAKYLISKGCNVTIFASSYSNIQKKYLIEHEHANYQVEKVEGIRFVWLKTTSYQKNSTRILSFFSYYNQSIKTVKRVFANEKVDLIIGSSVHPLAALAAYKISKLKKSTFYFEERDLWPQTFIDFGKISENHIVSKFLFGLEKFLYKKSDKTIVLFDRAVDYVKSKGIDERKVIHIPNGVNLNAFKQRNESESIDEMFRDFEDKFMIIYTGSHGIANDLDKLIDLAEQVHLSDTEKNIHFLSVGAGPLKDKLIKKAAEKKLDNITFLEPVRKVDIPYLLSKANMSYIAILDSPLYKWGFSMNKLYDYLAAGLPMIMHTNSELVGEYNEIDGVFVSDHIETLRDKILWLSTHQEEIPRYSAALKNHVETRYSWDILGERIYKEMISDMKLNAIEVNDSKIRSEVR</sequence>
<evidence type="ECO:0000259" key="1">
    <source>
        <dbReference type="Pfam" id="PF13439"/>
    </source>
</evidence>
<evidence type="ECO:0000313" key="3">
    <source>
        <dbReference type="Proteomes" id="UP001596109"/>
    </source>
</evidence>
<proteinExistence type="predicted"/>
<gene>
    <name evidence="2" type="ORF">ACFPRA_09425</name>
</gene>
<dbReference type="InterPro" id="IPR028098">
    <property type="entry name" value="Glyco_trans_4-like_N"/>
</dbReference>
<dbReference type="PANTHER" id="PTHR12526:SF622">
    <property type="entry name" value="GLYCOSYLTRANSFERASE (GROUP I)"/>
    <property type="match status" value="1"/>
</dbReference>
<dbReference type="Pfam" id="PF13692">
    <property type="entry name" value="Glyco_trans_1_4"/>
    <property type="match status" value="1"/>
</dbReference>
<dbReference type="RefSeq" id="WP_381433235.1">
    <property type="nucleotide sequence ID" value="NZ_JBHSNO010000005.1"/>
</dbReference>
<accession>A0ABW0TI90</accession>
<keyword evidence="3" id="KW-1185">Reference proteome</keyword>
<reference evidence="3" key="1">
    <citation type="journal article" date="2019" name="Int. J. Syst. Evol. Microbiol.">
        <title>The Global Catalogue of Microorganisms (GCM) 10K type strain sequencing project: providing services to taxonomists for standard genome sequencing and annotation.</title>
        <authorList>
            <consortium name="The Broad Institute Genomics Platform"/>
            <consortium name="The Broad Institute Genome Sequencing Center for Infectious Disease"/>
            <person name="Wu L."/>
            <person name="Ma J."/>
        </authorList>
    </citation>
    <scope>NUCLEOTIDE SEQUENCE [LARGE SCALE GENOMIC DNA]</scope>
    <source>
        <strain evidence="3">CGMCC 4.1434</strain>
    </source>
</reference>
<protein>
    <submittedName>
        <fullName evidence="2">Glycosyltransferase family 4 protein</fullName>
    </submittedName>
</protein>
<dbReference type="Gene3D" id="3.40.50.2000">
    <property type="entry name" value="Glycogen Phosphorylase B"/>
    <property type="match status" value="2"/>
</dbReference>
<dbReference type="SUPFAM" id="SSF53756">
    <property type="entry name" value="UDP-Glycosyltransferase/glycogen phosphorylase"/>
    <property type="match status" value="1"/>
</dbReference>
<dbReference type="Proteomes" id="UP001596109">
    <property type="component" value="Unassembled WGS sequence"/>
</dbReference>
<comment type="caution">
    <text evidence="2">The sequence shown here is derived from an EMBL/GenBank/DDBJ whole genome shotgun (WGS) entry which is preliminary data.</text>
</comment>
<dbReference type="CDD" id="cd03794">
    <property type="entry name" value="GT4_WbuB-like"/>
    <property type="match status" value="1"/>
</dbReference>
<organism evidence="2 3">
    <name type="scientific">Sporosarcina soli</name>
    <dbReference type="NCBI Taxonomy" id="334736"/>
    <lineage>
        <taxon>Bacteria</taxon>
        <taxon>Bacillati</taxon>
        <taxon>Bacillota</taxon>
        <taxon>Bacilli</taxon>
        <taxon>Bacillales</taxon>
        <taxon>Caryophanaceae</taxon>
        <taxon>Sporosarcina</taxon>
    </lineage>
</organism>
<name>A0ABW0TI90_9BACL</name>
<dbReference type="Pfam" id="PF13439">
    <property type="entry name" value="Glyco_transf_4"/>
    <property type="match status" value="1"/>
</dbReference>
<evidence type="ECO:0000313" key="2">
    <source>
        <dbReference type="EMBL" id="MFC5589107.1"/>
    </source>
</evidence>